<comment type="catalytic activity">
    <reaction evidence="6 7 8">
        <text>RNA(n) + a ribonucleoside 5'-triphosphate = RNA(n+1) + diphosphate</text>
        <dbReference type="Rhea" id="RHEA:21248"/>
        <dbReference type="Rhea" id="RHEA-COMP:14527"/>
        <dbReference type="Rhea" id="RHEA-COMP:17342"/>
        <dbReference type="ChEBI" id="CHEBI:33019"/>
        <dbReference type="ChEBI" id="CHEBI:61557"/>
        <dbReference type="ChEBI" id="CHEBI:140395"/>
        <dbReference type="EC" id="2.7.7.6"/>
    </reaction>
</comment>
<protein>
    <recommendedName>
        <fullName evidence="7">DNA-directed RNA polymerase subunit beta'</fullName>
        <shortName evidence="7">RNAP subunit beta'</shortName>
        <ecNumber evidence="7">2.7.7.6</ecNumber>
    </recommendedName>
    <alternativeName>
        <fullName evidence="7">RNA polymerase subunit beta'</fullName>
    </alternativeName>
    <alternativeName>
        <fullName evidence="7">Transcriptase subunit beta'</fullName>
    </alternativeName>
</protein>
<feature type="domain" description="RNA polymerase N-terminal" evidence="10">
    <location>
        <begin position="237"/>
        <end position="516"/>
    </location>
</feature>
<dbReference type="CDD" id="cd01609">
    <property type="entry name" value="RNAP_beta'_N"/>
    <property type="match status" value="1"/>
</dbReference>
<feature type="binding site" evidence="7">
    <location>
        <position position="462"/>
    </location>
    <ligand>
        <name>Mg(2+)</name>
        <dbReference type="ChEBI" id="CHEBI:18420"/>
    </ligand>
</feature>
<keyword evidence="3 7" id="KW-0548">Nucleotidyltransferase</keyword>
<keyword evidence="1 7" id="KW-0240">DNA-directed RNA polymerase</keyword>
<dbReference type="EMBL" id="JBHPON010000002">
    <property type="protein sequence ID" value="MFC6037048.1"/>
    <property type="molecule type" value="Genomic_DNA"/>
</dbReference>
<dbReference type="SMART" id="SM00663">
    <property type="entry name" value="RPOLA_N"/>
    <property type="match status" value="1"/>
</dbReference>
<dbReference type="Gene3D" id="1.10.150.390">
    <property type="match status" value="1"/>
</dbReference>
<evidence type="ECO:0000256" key="4">
    <source>
        <dbReference type="ARBA" id="ARBA00022723"/>
    </source>
</evidence>
<reference evidence="11 12" key="1">
    <citation type="submission" date="2024-09" db="EMBL/GenBank/DDBJ databases">
        <authorList>
            <person name="Zhang Z.-H."/>
        </authorList>
    </citation>
    <scope>NUCLEOTIDE SEQUENCE [LARGE SCALE GENOMIC DNA]</scope>
    <source>
        <strain evidence="11 12">HHTR114</strain>
    </source>
</reference>
<dbReference type="InterPro" id="IPR045867">
    <property type="entry name" value="DNA-dir_RpoC_beta_prime"/>
</dbReference>
<feature type="binding site" evidence="7">
    <location>
        <position position="811"/>
    </location>
    <ligand>
        <name>Zn(2+)</name>
        <dbReference type="ChEBI" id="CHEBI:29105"/>
        <label>2</label>
    </ligand>
</feature>
<feature type="binding site" evidence="7">
    <location>
        <position position="73"/>
    </location>
    <ligand>
        <name>Zn(2+)</name>
        <dbReference type="ChEBI" id="CHEBI:29105"/>
        <label>1</label>
    </ligand>
</feature>
<feature type="compositionally biased region" description="Low complexity" evidence="9">
    <location>
        <begin position="1391"/>
        <end position="1403"/>
    </location>
</feature>
<dbReference type="PANTHER" id="PTHR19376">
    <property type="entry name" value="DNA-DIRECTED RNA POLYMERASE"/>
    <property type="match status" value="1"/>
</dbReference>
<dbReference type="InterPro" id="IPR007080">
    <property type="entry name" value="RNA_pol_Rpb1_1"/>
</dbReference>
<dbReference type="InterPro" id="IPR007066">
    <property type="entry name" value="RNA_pol_Rpb1_3"/>
</dbReference>
<evidence type="ECO:0000259" key="10">
    <source>
        <dbReference type="SMART" id="SM00663"/>
    </source>
</evidence>
<evidence type="ECO:0000313" key="11">
    <source>
        <dbReference type="EMBL" id="MFC6037048.1"/>
    </source>
</evidence>
<proteinExistence type="inferred from homology"/>
<feature type="binding site" evidence="7">
    <location>
        <position position="86"/>
    </location>
    <ligand>
        <name>Zn(2+)</name>
        <dbReference type="ChEBI" id="CHEBI:29105"/>
        <label>1</label>
    </ligand>
</feature>
<evidence type="ECO:0000256" key="6">
    <source>
        <dbReference type="ARBA" id="ARBA00048552"/>
    </source>
</evidence>
<evidence type="ECO:0000256" key="5">
    <source>
        <dbReference type="ARBA" id="ARBA00023163"/>
    </source>
</evidence>
<feature type="binding site" evidence="7">
    <location>
        <position position="885"/>
    </location>
    <ligand>
        <name>Zn(2+)</name>
        <dbReference type="ChEBI" id="CHEBI:29105"/>
        <label>2</label>
    </ligand>
</feature>
<dbReference type="Gene3D" id="2.40.40.20">
    <property type="match status" value="1"/>
</dbReference>
<sequence length="1418" mass="156832">MSQELLNVFNPTAPAQTFNKIRISLASPEKILSWSFGEIKKPETINYRTFKPERDGLFCARIFGPTKDYECLCGKYKRMKYKGIVCEKCGVEVTLTKVRRERMGHIELAAPVAHIWFLKSLPSRISLMLDMTLKDVERVLYFEQYIVIEPGLTNLAPNQMLTEEEYLQAQEEFGEDSFTAGIGAEAMREILSNIDMEAVTEKLRVDIAESTSELKTKKYAKRLKLITAFIESGNKPEWMIMTVIPVIPPELRPLVPLDGGRFATSDLNDLYRRVINRNNRLKRLIELRAPDIIVRNEKRMLQESVDALFDNGRRGRVITGTNKRPLKSLSDMLKGKQGRFRQNLLGKRVDYSGRSVIVVGPELKLHECGLPKKMALELFKPFIYSRLDAKGLSATVKQAKKLVEKERPEVWDILDEVIREHPVMLNRAPTLHRLGIQAFEPKLIEGKAIQLHPLVCTAFNADFDGDQMAVHVPLSLEAQLEARVLMMSTNNILSPANGKPIIVPSQDIVLGLYYITMDKEGEPGEGKVFGTIQEIEHALNAGVVTLHSKIKALWEGVNEKGEHFREIVETTPGRMKVAQVLPHDSNVPFSVINQLLTKKTIQGLIDIVYRHCGQKKTVIFADHIMDLGFKEACKAGISFGKDDVVIPAAKKPLVEETRAQVSEFEQQYAEGLITRGEKYNKVIDAWAKCTDKIADAMMAEISETKYEPDTGRQLEPNSIYMMSHSGARGSPTQMRQLGAMRGLMAKPSGEIIETPITSNFKEGLTVLEYFNSTHGARKGLADTALKTANSGYLTRRLVDVAQDCIVREIDCGTTNGITMEAVVRSGEIVVPLSQIILGRTLLEDLKHPQTGELLGKVNDEVDEPQAELIEAAGFQKIRVRSVLTCDAKVGICTKCYGRDLARGCPVNIGESVGVIAAQSIGEPGTQLTMRTFHVGGTAQVGDTSFIEASHEGAVKLDGGIVLQDSQGDFVVMGRNTLVKIVDSDGKEQASYKISYGAKLRVKDGTKVTRGQRLADWDPYTLPILTEVAGKIKFEDLQEGFSMQVVADEATGIASRVVIDWRANPRAADLKPAIVILDDKGEPMKLSTGGEARYMLPVDAILSVEDGEDIAPGDALARIPTEGAKTRDITGGLPRVAELFEARRPKDHAIIADVDGRVEFGRDYKNKRRIRIIPTDESLEPSDYLVPKGRHIAVQDGDFIAKGEYLMDGNPAPHDILAIMGIEALADFLIDEIQEVYRLQGVPINDKHIEVIVRQMLQKVEITDPGDSLFLKEEQVDKLEFEETNAKLDDQGKRPAQAVPVLLGITKASLQTRSFISAASFQETTRVLTDAAVNGKVDTLEGLKENVIVGRLIPAGTGGAMSKHQVEAERRDDLLLEERQKRAEASRAPQLAAPEESAAPAEDAAASEDGVEQAADAAE</sequence>
<dbReference type="InterPro" id="IPR012754">
    <property type="entry name" value="DNA-dir_RpoC_beta_prime_bact"/>
</dbReference>
<evidence type="ECO:0000256" key="1">
    <source>
        <dbReference type="ARBA" id="ARBA00022478"/>
    </source>
</evidence>
<dbReference type="Gene3D" id="1.10.274.100">
    <property type="entry name" value="RNA polymerase Rpb1, domain 3"/>
    <property type="match status" value="2"/>
</dbReference>
<feature type="binding site" evidence="7">
    <location>
        <position position="71"/>
    </location>
    <ligand>
        <name>Zn(2+)</name>
        <dbReference type="ChEBI" id="CHEBI:29105"/>
        <label>1</label>
    </ligand>
</feature>
<keyword evidence="7" id="KW-0862">Zinc</keyword>
<dbReference type="Proteomes" id="UP001596116">
    <property type="component" value="Unassembled WGS sequence"/>
</dbReference>
<dbReference type="SUPFAM" id="SSF64484">
    <property type="entry name" value="beta and beta-prime subunits of DNA dependent RNA-polymerase"/>
    <property type="match status" value="1"/>
</dbReference>
<comment type="cofactor">
    <cofactor evidence="7">
        <name>Zn(2+)</name>
        <dbReference type="ChEBI" id="CHEBI:29105"/>
    </cofactor>
    <text evidence="7">Binds 2 Zn(2+) ions per subunit.</text>
</comment>
<dbReference type="Pfam" id="PF04998">
    <property type="entry name" value="RNA_pol_Rpb1_5"/>
    <property type="match status" value="1"/>
</dbReference>
<feature type="binding site" evidence="7">
    <location>
        <position position="466"/>
    </location>
    <ligand>
        <name>Mg(2+)</name>
        <dbReference type="ChEBI" id="CHEBI:18420"/>
    </ligand>
</feature>
<gene>
    <name evidence="7 11" type="primary">rpoC</name>
    <name evidence="11" type="ORF">ACFMB1_15950</name>
</gene>
<keyword evidence="4 7" id="KW-0479">Metal-binding</keyword>
<dbReference type="Gene3D" id="1.10.132.30">
    <property type="match status" value="1"/>
</dbReference>
<evidence type="ECO:0000256" key="8">
    <source>
        <dbReference type="RuleBase" id="RU004279"/>
    </source>
</evidence>
<feature type="binding site" evidence="7">
    <location>
        <position position="895"/>
    </location>
    <ligand>
        <name>Zn(2+)</name>
        <dbReference type="ChEBI" id="CHEBI:29105"/>
        <label>2</label>
    </ligand>
</feature>
<dbReference type="PANTHER" id="PTHR19376:SF54">
    <property type="entry name" value="DNA-DIRECTED RNA POLYMERASE SUBUNIT BETA"/>
    <property type="match status" value="1"/>
</dbReference>
<dbReference type="Pfam" id="PF04983">
    <property type="entry name" value="RNA_pol_Rpb1_3"/>
    <property type="match status" value="1"/>
</dbReference>
<evidence type="ECO:0000256" key="2">
    <source>
        <dbReference type="ARBA" id="ARBA00022679"/>
    </source>
</evidence>
<evidence type="ECO:0000256" key="9">
    <source>
        <dbReference type="SAM" id="MobiDB-lite"/>
    </source>
</evidence>
<dbReference type="InterPro" id="IPR007083">
    <property type="entry name" value="RNA_pol_Rpb1_4"/>
</dbReference>
<dbReference type="Pfam" id="PF00623">
    <property type="entry name" value="RNA_pol_Rpb1_2"/>
    <property type="match status" value="1"/>
</dbReference>
<dbReference type="EC" id="2.7.7.6" evidence="7"/>
<feature type="compositionally biased region" description="Basic and acidic residues" evidence="9">
    <location>
        <begin position="1363"/>
        <end position="1384"/>
    </location>
</feature>
<dbReference type="RefSeq" id="WP_379881707.1">
    <property type="nucleotide sequence ID" value="NZ_JBHPON010000002.1"/>
</dbReference>
<dbReference type="Pfam" id="PF05000">
    <property type="entry name" value="RNA_pol_Rpb1_4"/>
    <property type="match status" value="1"/>
</dbReference>
<dbReference type="Gene3D" id="1.10.1790.20">
    <property type="match status" value="1"/>
</dbReference>
<evidence type="ECO:0000313" key="12">
    <source>
        <dbReference type="Proteomes" id="UP001596116"/>
    </source>
</evidence>
<feature type="region of interest" description="Disordered" evidence="9">
    <location>
        <begin position="1357"/>
        <end position="1418"/>
    </location>
</feature>
<accession>A0ABW1KY81</accession>
<keyword evidence="7" id="KW-0460">Magnesium</keyword>
<comment type="caution">
    <text evidence="11">The sequence shown here is derived from an EMBL/GenBank/DDBJ whole genome shotgun (WGS) entry which is preliminary data.</text>
</comment>
<dbReference type="InterPro" id="IPR000722">
    <property type="entry name" value="RNA_pol_asu"/>
</dbReference>
<dbReference type="Gene3D" id="4.10.860.120">
    <property type="entry name" value="RNA polymerase II, clamp domain"/>
    <property type="match status" value="1"/>
</dbReference>
<evidence type="ECO:0000256" key="3">
    <source>
        <dbReference type="ARBA" id="ARBA00022695"/>
    </source>
</evidence>
<organism evidence="11 12">
    <name type="scientific">Hyphococcus aureus</name>
    <dbReference type="NCBI Taxonomy" id="2666033"/>
    <lineage>
        <taxon>Bacteria</taxon>
        <taxon>Pseudomonadati</taxon>
        <taxon>Pseudomonadota</taxon>
        <taxon>Alphaproteobacteria</taxon>
        <taxon>Parvularculales</taxon>
        <taxon>Parvularculaceae</taxon>
        <taxon>Hyphococcus</taxon>
    </lineage>
</organism>
<dbReference type="InterPro" id="IPR007081">
    <property type="entry name" value="RNA_pol_Rpb1_5"/>
</dbReference>
<evidence type="ECO:0000256" key="7">
    <source>
        <dbReference type="HAMAP-Rule" id="MF_01322"/>
    </source>
</evidence>
<dbReference type="NCBIfam" id="TIGR02386">
    <property type="entry name" value="rpoC_TIGR"/>
    <property type="match status" value="1"/>
</dbReference>
<dbReference type="CDD" id="cd02655">
    <property type="entry name" value="RNAP_beta'_C"/>
    <property type="match status" value="1"/>
</dbReference>
<feature type="binding site" evidence="7">
    <location>
        <position position="464"/>
    </location>
    <ligand>
        <name>Mg(2+)</name>
        <dbReference type="ChEBI" id="CHEBI:18420"/>
    </ligand>
</feature>
<keyword evidence="2 7" id="KW-0808">Transferase</keyword>
<keyword evidence="5 7" id="KW-0804">Transcription</keyword>
<dbReference type="Gene3D" id="1.10.40.90">
    <property type="match status" value="1"/>
</dbReference>
<dbReference type="InterPro" id="IPR038120">
    <property type="entry name" value="Rpb1_funnel_sf"/>
</dbReference>
<keyword evidence="12" id="KW-1185">Reference proteome</keyword>
<dbReference type="InterPro" id="IPR044893">
    <property type="entry name" value="RNA_pol_Rpb1_clamp_domain"/>
</dbReference>
<comment type="function">
    <text evidence="7 8">DNA-dependent RNA polymerase catalyzes the transcription of DNA into RNA using the four ribonucleoside triphosphates as substrates.</text>
</comment>
<dbReference type="GO" id="GO:0000428">
    <property type="term" value="C:DNA-directed RNA polymerase complex"/>
    <property type="evidence" value="ECO:0007669"/>
    <property type="project" value="UniProtKB-KW"/>
</dbReference>
<dbReference type="Gene3D" id="2.40.50.100">
    <property type="match status" value="3"/>
</dbReference>
<dbReference type="GO" id="GO:0003899">
    <property type="term" value="F:DNA-directed RNA polymerase activity"/>
    <property type="evidence" value="ECO:0007669"/>
    <property type="project" value="UniProtKB-EC"/>
</dbReference>
<feature type="binding site" evidence="7">
    <location>
        <position position="892"/>
    </location>
    <ligand>
        <name>Zn(2+)</name>
        <dbReference type="ChEBI" id="CHEBI:29105"/>
        <label>2</label>
    </ligand>
</feature>
<feature type="binding site" evidence="7">
    <location>
        <position position="89"/>
    </location>
    <ligand>
        <name>Zn(2+)</name>
        <dbReference type="ChEBI" id="CHEBI:29105"/>
        <label>1</label>
    </ligand>
</feature>
<name>A0ABW1KY81_9PROT</name>
<comment type="cofactor">
    <cofactor evidence="7">
        <name>Mg(2+)</name>
        <dbReference type="ChEBI" id="CHEBI:18420"/>
    </cofactor>
    <text evidence="7">Binds 1 Mg(2+) ion per subunit.</text>
</comment>
<dbReference type="Pfam" id="PF04997">
    <property type="entry name" value="RNA_pol_Rpb1_1"/>
    <property type="match status" value="1"/>
</dbReference>
<dbReference type="InterPro" id="IPR042102">
    <property type="entry name" value="RNA_pol_Rpb1_3_sf"/>
</dbReference>
<comment type="similarity">
    <text evidence="7 8">Belongs to the RNA polymerase beta' chain family.</text>
</comment>
<dbReference type="InterPro" id="IPR006592">
    <property type="entry name" value="RNA_pol_N"/>
</dbReference>
<comment type="subunit">
    <text evidence="7">The RNAP catalytic core consists of 2 alpha, 1 beta, 1 beta' and 1 omega subunit. When a sigma factor is associated with the core the holoenzyme is formed, which can initiate transcription.</text>
</comment>
<dbReference type="HAMAP" id="MF_01322">
    <property type="entry name" value="RNApol_bact_RpoC"/>
    <property type="match status" value="1"/>
</dbReference>